<gene>
    <name evidence="3" type="ORF">EGW08_005179</name>
</gene>
<feature type="region of interest" description="Disordered" evidence="1">
    <location>
        <begin position="261"/>
        <end position="290"/>
    </location>
</feature>
<evidence type="ECO:0000313" key="4">
    <source>
        <dbReference type="Proteomes" id="UP000271974"/>
    </source>
</evidence>
<keyword evidence="2" id="KW-0732">Signal</keyword>
<comment type="caution">
    <text evidence="3">The sequence shown here is derived from an EMBL/GenBank/DDBJ whole genome shotgun (WGS) entry which is preliminary data.</text>
</comment>
<dbReference type="EMBL" id="RQTK01000121">
    <property type="protein sequence ID" value="RUS87026.1"/>
    <property type="molecule type" value="Genomic_DNA"/>
</dbReference>
<evidence type="ECO:0000313" key="3">
    <source>
        <dbReference type="EMBL" id="RUS87026.1"/>
    </source>
</evidence>
<evidence type="ECO:0000256" key="1">
    <source>
        <dbReference type="SAM" id="MobiDB-lite"/>
    </source>
</evidence>
<keyword evidence="4" id="KW-1185">Reference proteome</keyword>
<dbReference type="PROSITE" id="PS51257">
    <property type="entry name" value="PROKAR_LIPOPROTEIN"/>
    <property type="match status" value="1"/>
</dbReference>
<feature type="signal peptide" evidence="2">
    <location>
        <begin position="1"/>
        <end position="24"/>
    </location>
</feature>
<protein>
    <submittedName>
        <fullName evidence="3">Uncharacterized protein</fullName>
    </submittedName>
</protein>
<feature type="compositionally biased region" description="Basic and acidic residues" evidence="1">
    <location>
        <begin position="267"/>
        <end position="279"/>
    </location>
</feature>
<accession>A0A3S1HVQ5</accession>
<feature type="region of interest" description="Disordered" evidence="1">
    <location>
        <begin position="216"/>
        <end position="239"/>
    </location>
</feature>
<name>A0A3S1HVQ5_ELYCH</name>
<dbReference type="OrthoDB" id="6066397at2759"/>
<evidence type="ECO:0000256" key="2">
    <source>
        <dbReference type="SAM" id="SignalP"/>
    </source>
</evidence>
<reference evidence="3 4" key="1">
    <citation type="submission" date="2019-01" db="EMBL/GenBank/DDBJ databases">
        <title>A draft genome assembly of the solar-powered sea slug Elysia chlorotica.</title>
        <authorList>
            <person name="Cai H."/>
            <person name="Li Q."/>
            <person name="Fang X."/>
            <person name="Li J."/>
            <person name="Curtis N.E."/>
            <person name="Altenburger A."/>
            <person name="Shibata T."/>
            <person name="Feng M."/>
            <person name="Maeda T."/>
            <person name="Schwartz J.A."/>
            <person name="Shigenobu S."/>
            <person name="Lundholm N."/>
            <person name="Nishiyama T."/>
            <person name="Yang H."/>
            <person name="Hasebe M."/>
            <person name="Li S."/>
            <person name="Pierce S.K."/>
            <person name="Wang J."/>
        </authorList>
    </citation>
    <scope>NUCLEOTIDE SEQUENCE [LARGE SCALE GENOMIC DNA]</scope>
    <source>
        <strain evidence="3">EC2010</strain>
        <tissue evidence="3">Whole organism of an adult</tissue>
    </source>
</reference>
<dbReference type="AlphaFoldDB" id="A0A3S1HVQ5"/>
<dbReference type="Proteomes" id="UP000271974">
    <property type="component" value="Unassembled WGS sequence"/>
</dbReference>
<feature type="compositionally biased region" description="Basic and acidic residues" evidence="1">
    <location>
        <begin position="227"/>
        <end position="236"/>
    </location>
</feature>
<feature type="chain" id="PRO_5018779588" evidence="2">
    <location>
        <begin position="25"/>
        <end position="290"/>
    </location>
</feature>
<proteinExistence type="predicted"/>
<sequence>MRRSGVYTCVLLLTTLVALSACASLGTSSSADQFGSGLGLSPVQYQSWQEWAKKRNFDTSSGSSAWGNDPFSNGAFQDWREYMNKRGFHIPDSHQSQQQFQTWVEWNKRSQHMDAPFGESGGENPFKSSQDFGKFRTFQNWDDWYSKRSMGSTSPFGGQNSAVFGSLGRSPVASGNLQRWAEFMKRKGFAFGGPSRSFGYPQTNGLQSWNEWAKRFGPMAGSDSDTDSPHSTDKRQLSYRQPSFGSFHNYFTDGLQDWRSTFKGNKRGSDNEGKNHERSQSVMSQKAQDQ</sequence>
<feature type="compositionally biased region" description="Polar residues" evidence="1">
    <location>
        <begin position="280"/>
        <end position="290"/>
    </location>
</feature>
<organism evidence="3 4">
    <name type="scientific">Elysia chlorotica</name>
    <name type="common">Eastern emerald elysia</name>
    <name type="synonym">Sea slug</name>
    <dbReference type="NCBI Taxonomy" id="188477"/>
    <lineage>
        <taxon>Eukaryota</taxon>
        <taxon>Metazoa</taxon>
        <taxon>Spiralia</taxon>
        <taxon>Lophotrochozoa</taxon>
        <taxon>Mollusca</taxon>
        <taxon>Gastropoda</taxon>
        <taxon>Heterobranchia</taxon>
        <taxon>Euthyneura</taxon>
        <taxon>Panpulmonata</taxon>
        <taxon>Sacoglossa</taxon>
        <taxon>Placobranchoidea</taxon>
        <taxon>Plakobranchidae</taxon>
        <taxon>Elysia</taxon>
    </lineage>
</organism>